<evidence type="ECO:0000313" key="7">
    <source>
        <dbReference type="Proteomes" id="UP000003240"/>
    </source>
</evidence>
<evidence type="ECO:0000256" key="2">
    <source>
        <dbReference type="ARBA" id="ARBA00023125"/>
    </source>
</evidence>
<dbReference type="GO" id="GO:0005829">
    <property type="term" value="C:cytosol"/>
    <property type="evidence" value="ECO:0007669"/>
    <property type="project" value="TreeGrafter"/>
</dbReference>
<name>F7NN90_9FIRM</name>
<dbReference type="PROSITE" id="PS50042">
    <property type="entry name" value="CNMP_BINDING_3"/>
    <property type="match status" value="1"/>
</dbReference>
<evidence type="ECO:0000259" key="5">
    <source>
        <dbReference type="PROSITE" id="PS51063"/>
    </source>
</evidence>
<evidence type="ECO:0000259" key="4">
    <source>
        <dbReference type="PROSITE" id="PS50042"/>
    </source>
</evidence>
<evidence type="ECO:0000256" key="3">
    <source>
        <dbReference type="ARBA" id="ARBA00023163"/>
    </source>
</evidence>
<sequence>MDFAYLRNIPGFEDLAPGDLAMINQVTIERKYKKNGTIFIEGEPGEGFHYIKTGKVKIVKASVDGREHIINILGPGEVFAEVLLFNDEAYPATAIALEDSCVGVIRNDKLEAILVGHPRIALHIIKVMSRKIRFIQMKIKSLAFSDSYAKIAQTLEGLARRYGRKTARGLEIDLDMTRQDVANLAGTTRETASRVFSIMKKDKVLDADERHIVILDQDGLRQYYENQM</sequence>
<dbReference type="Proteomes" id="UP000003240">
    <property type="component" value="Unassembled WGS sequence"/>
</dbReference>
<dbReference type="EMBL" id="AFGF01000211">
    <property type="protein sequence ID" value="EGO62475.1"/>
    <property type="molecule type" value="Genomic_DNA"/>
</dbReference>
<proteinExistence type="predicted"/>
<keyword evidence="1" id="KW-0805">Transcription regulation</keyword>
<dbReference type="SMART" id="SM00419">
    <property type="entry name" value="HTH_CRP"/>
    <property type="match status" value="1"/>
</dbReference>
<dbReference type="RefSeq" id="WP_004098430.1">
    <property type="nucleotide sequence ID" value="NZ_AFGF01000211.1"/>
</dbReference>
<gene>
    <name evidence="6" type="ORF">ALO_17875</name>
</gene>
<keyword evidence="7" id="KW-1185">Reference proteome</keyword>
<dbReference type="CDD" id="cd00038">
    <property type="entry name" value="CAP_ED"/>
    <property type="match status" value="1"/>
</dbReference>
<dbReference type="InterPro" id="IPR012318">
    <property type="entry name" value="HTH_CRP"/>
</dbReference>
<organism evidence="6 7">
    <name type="scientific">Acetonema longum DSM 6540</name>
    <dbReference type="NCBI Taxonomy" id="1009370"/>
    <lineage>
        <taxon>Bacteria</taxon>
        <taxon>Bacillati</taxon>
        <taxon>Bacillota</taxon>
        <taxon>Negativicutes</taxon>
        <taxon>Acetonemataceae</taxon>
        <taxon>Acetonema</taxon>
    </lineage>
</organism>
<protein>
    <submittedName>
        <fullName evidence="6">Crp/FNR family transcriptional regulator</fullName>
    </submittedName>
</protein>
<dbReference type="eggNOG" id="COG0664">
    <property type="taxonomic scope" value="Bacteria"/>
</dbReference>
<dbReference type="Pfam" id="PF13545">
    <property type="entry name" value="HTH_Crp_2"/>
    <property type="match status" value="1"/>
</dbReference>
<accession>F7NN90</accession>
<dbReference type="InterPro" id="IPR036388">
    <property type="entry name" value="WH-like_DNA-bd_sf"/>
</dbReference>
<dbReference type="InterPro" id="IPR000595">
    <property type="entry name" value="cNMP-bd_dom"/>
</dbReference>
<dbReference type="CDD" id="cd00092">
    <property type="entry name" value="HTH_CRP"/>
    <property type="match status" value="1"/>
</dbReference>
<dbReference type="SUPFAM" id="SSF46785">
    <property type="entry name" value="Winged helix' DNA-binding domain"/>
    <property type="match status" value="1"/>
</dbReference>
<evidence type="ECO:0000313" key="6">
    <source>
        <dbReference type="EMBL" id="EGO62475.1"/>
    </source>
</evidence>
<dbReference type="PRINTS" id="PR00034">
    <property type="entry name" value="HTHCRP"/>
</dbReference>
<dbReference type="Gene3D" id="1.10.10.10">
    <property type="entry name" value="Winged helix-like DNA-binding domain superfamily/Winged helix DNA-binding domain"/>
    <property type="match status" value="1"/>
</dbReference>
<comment type="caution">
    <text evidence="6">The sequence shown here is derived from an EMBL/GenBank/DDBJ whole genome shotgun (WGS) entry which is preliminary data.</text>
</comment>
<dbReference type="AlphaFoldDB" id="F7NN90"/>
<dbReference type="GO" id="GO:0003700">
    <property type="term" value="F:DNA-binding transcription factor activity"/>
    <property type="evidence" value="ECO:0007669"/>
    <property type="project" value="TreeGrafter"/>
</dbReference>
<dbReference type="PANTHER" id="PTHR24567:SF74">
    <property type="entry name" value="HTH-TYPE TRANSCRIPTIONAL REGULATOR ARCR"/>
    <property type="match status" value="1"/>
</dbReference>
<dbReference type="OrthoDB" id="3176638at2"/>
<keyword evidence="3" id="KW-0804">Transcription</keyword>
<evidence type="ECO:0000256" key="1">
    <source>
        <dbReference type="ARBA" id="ARBA00023015"/>
    </source>
</evidence>
<dbReference type="InterPro" id="IPR018490">
    <property type="entry name" value="cNMP-bd_dom_sf"/>
</dbReference>
<dbReference type="Gene3D" id="2.60.120.10">
    <property type="entry name" value="Jelly Rolls"/>
    <property type="match status" value="1"/>
</dbReference>
<dbReference type="STRING" id="1009370.ALO_17875"/>
<dbReference type="SMART" id="SM00100">
    <property type="entry name" value="cNMP"/>
    <property type="match status" value="1"/>
</dbReference>
<feature type="domain" description="Cyclic nucleotide-binding" evidence="4">
    <location>
        <begin position="11"/>
        <end position="114"/>
    </location>
</feature>
<dbReference type="InterPro" id="IPR050397">
    <property type="entry name" value="Env_Response_Regulators"/>
</dbReference>
<feature type="domain" description="HTH crp-type" evidence="5">
    <location>
        <begin position="145"/>
        <end position="218"/>
    </location>
</feature>
<dbReference type="InterPro" id="IPR014710">
    <property type="entry name" value="RmlC-like_jellyroll"/>
</dbReference>
<dbReference type="PROSITE" id="PS51063">
    <property type="entry name" value="HTH_CRP_2"/>
    <property type="match status" value="1"/>
</dbReference>
<reference evidence="6 7" key="1">
    <citation type="journal article" date="2011" name="EMBO J.">
        <title>Structural diversity of bacterial flagellar motors.</title>
        <authorList>
            <person name="Chen S."/>
            <person name="Beeby M."/>
            <person name="Murphy G.E."/>
            <person name="Leadbetter J.R."/>
            <person name="Hendrixson D.R."/>
            <person name="Briegel A."/>
            <person name="Li Z."/>
            <person name="Shi J."/>
            <person name="Tocheva E.I."/>
            <person name="Muller A."/>
            <person name="Dobro M.J."/>
            <person name="Jensen G.J."/>
        </authorList>
    </citation>
    <scope>NUCLEOTIDE SEQUENCE [LARGE SCALE GENOMIC DNA]</scope>
    <source>
        <strain evidence="6 7">DSM 6540</strain>
    </source>
</reference>
<dbReference type="SUPFAM" id="SSF51206">
    <property type="entry name" value="cAMP-binding domain-like"/>
    <property type="match status" value="1"/>
</dbReference>
<dbReference type="PANTHER" id="PTHR24567">
    <property type="entry name" value="CRP FAMILY TRANSCRIPTIONAL REGULATORY PROTEIN"/>
    <property type="match status" value="1"/>
</dbReference>
<dbReference type="InterPro" id="IPR036390">
    <property type="entry name" value="WH_DNA-bd_sf"/>
</dbReference>
<keyword evidence="2" id="KW-0238">DNA-binding</keyword>
<dbReference type="GO" id="GO:0003677">
    <property type="term" value="F:DNA binding"/>
    <property type="evidence" value="ECO:0007669"/>
    <property type="project" value="UniProtKB-KW"/>
</dbReference>
<dbReference type="Pfam" id="PF00027">
    <property type="entry name" value="cNMP_binding"/>
    <property type="match status" value="1"/>
</dbReference>